<dbReference type="SUPFAM" id="SSF81383">
    <property type="entry name" value="F-box domain"/>
    <property type="match status" value="1"/>
</dbReference>
<dbReference type="NCBIfam" id="TIGR01640">
    <property type="entry name" value="F_box_assoc_1"/>
    <property type="match status" value="1"/>
</dbReference>
<dbReference type="AlphaFoldDB" id="A0A2Z6NHT3"/>
<proteinExistence type="predicted"/>
<protein>
    <recommendedName>
        <fullName evidence="1">F-box associated beta-propeller type 1 domain-containing protein</fullName>
    </recommendedName>
</protein>
<reference evidence="3" key="1">
    <citation type="journal article" date="2017" name="Front. Plant Sci.">
        <title>Climate Clever Clovers: New Paradigm to Reduce the Environmental Footprint of Ruminants by Breeding Low Methanogenic Forages Utilizing Haplotype Variation.</title>
        <authorList>
            <person name="Kaur P."/>
            <person name="Appels R."/>
            <person name="Bayer P.E."/>
            <person name="Keeble-Gagnere G."/>
            <person name="Wang J."/>
            <person name="Hirakawa H."/>
            <person name="Shirasawa K."/>
            <person name="Vercoe P."/>
            <person name="Stefanova K."/>
            <person name="Durmic Z."/>
            <person name="Nichols P."/>
            <person name="Revell C."/>
            <person name="Isobe S.N."/>
            <person name="Edwards D."/>
            <person name="Erskine W."/>
        </authorList>
    </citation>
    <scope>NUCLEOTIDE SEQUENCE [LARGE SCALE GENOMIC DNA]</scope>
    <source>
        <strain evidence="3">cv. Daliak</strain>
    </source>
</reference>
<dbReference type="PANTHER" id="PTHR31672">
    <property type="entry name" value="BNACNNG10540D PROTEIN"/>
    <property type="match status" value="1"/>
</dbReference>
<dbReference type="OrthoDB" id="1382665at2759"/>
<dbReference type="InterPro" id="IPR050796">
    <property type="entry name" value="SCF_F-box_component"/>
</dbReference>
<feature type="domain" description="F-box associated beta-propeller type 1" evidence="1">
    <location>
        <begin position="105"/>
        <end position="421"/>
    </location>
</feature>
<dbReference type="Proteomes" id="UP000242715">
    <property type="component" value="Unassembled WGS sequence"/>
</dbReference>
<accession>A0A2Z6NHT3</accession>
<dbReference type="Pfam" id="PF07734">
    <property type="entry name" value="FBA_1"/>
    <property type="match status" value="1"/>
</dbReference>
<organism evidence="2 3">
    <name type="scientific">Trifolium subterraneum</name>
    <name type="common">Subterranean clover</name>
    <dbReference type="NCBI Taxonomy" id="3900"/>
    <lineage>
        <taxon>Eukaryota</taxon>
        <taxon>Viridiplantae</taxon>
        <taxon>Streptophyta</taxon>
        <taxon>Embryophyta</taxon>
        <taxon>Tracheophyta</taxon>
        <taxon>Spermatophyta</taxon>
        <taxon>Magnoliopsida</taxon>
        <taxon>eudicotyledons</taxon>
        <taxon>Gunneridae</taxon>
        <taxon>Pentapetalae</taxon>
        <taxon>rosids</taxon>
        <taxon>fabids</taxon>
        <taxon>Fabales</taxon>
        <taxon>Fabaceae</taxon>
        <taxon>Papilionoideae</taxon>
        <taxon>50 kb inversion clade</taxon>
        <taxon>NPAAA clade</taxon>
        <taxon>Hologalegina</taxon>
        <taxon>IRL clade</taxon>
        <taxon>Trifolieae</taxon>
        <taxon>Trifolium</taxon>
    </lineage>
</organism>
<evidence type="ECO:0000313" key="3">
    <source>
        <dbReference type="Proteomes" id="UP000242715"/>
    </source>
</evidence>
<evidence type="ECO:0000259" key="1">
    <source>
        <dbReference type="Pfam" id="PF07734"/>
    </source>
</evidence>
<dbReference type="InterPro" id="IPR006527">
    <property type="entry name" value="F-box-assoc_dom_typ1"/>
</dbReference>
<gene>
    <name evidence="2" type="ORF">TSUD_254840</name>
</gene>
<dbReference type="InterPro" id="IPR036047">
    <property type="entry name" value="F-box-like_dom_sf"/>
</dbReference>
<keyword evidence="3" id="KW-1185">Reference proteome</keyword>
<evidence type="ECO:0000313" key="2">
    <source>
        <dbReference type="EMBL" id="GAU43401.1"/>
    </source>
</evidence>
<dbReference type="EMBL" id="DF973969">
    <property type="protein sequence ID" value="GAU43401.1"/>
    <property type="molecule type" value="Genomic_DNA"/>
</dbReference>
<name>A0A2Z6NHT3_TRISU</name>
<sequence length="428" mass="49446">MERSVEVVVGTNEELKKEEVSSIHVPDDIAFSILSKLSIKSLKRFGCVRKSWSRLFENPYFMSMLRNHFLSNNNNHSDYGGGHTFLVIQEYELPLTYLSDVHCIIYLLSNDDDKFDNRIKLDLPPPFHDNDSLFYILSSVSINGILCVGQDTTRESVEIFQAVLWNPATAEYMVIPLSPSESVPPYRDTVCKFHGFGYDHVTDDYKLIRYLSFFRGTDTDYYEYEPWEDIWYDPLLEIYSLRSNSWKLLEIDMHDIAECVYYASPRLGREVYMDGLCHWWGSYDLQNVTGCLVSFDFSNEVLFTTPMLLELGECCDDIIDRRLVVLNESIALISNCFQASTFHISILSELGVKESWFKLFIVGPISFIECPIGVGKKGDICFKQKNDELVWIDLSTQIIDEIGVKGDKYCFQMGIYNESLLQIRGFNN</sequence>
<dbReference type="InterPro" id="IPR017451">
    <property type="entry name" value="F-box-assoc_interact_dom"/>
</dbReference>
<dbReference type="PANTHER" id="PTHR31672:SF13">
    <property type="entry name" value="F-BOX PROTEIN CPR30-LIKE"/>
    <property type="match status" value="1"/>
</dbReference>